<dbReference type="EMBL" id="JAANBB010000482">
    <property type="protein sequence ID" value="KAF7541760.1"/>
    <property type="molecule type" value="Genomic_DNA"/>
</dbReference>
<dbReference type="AlphaFoldDB" id="A0A9P5L9T9"/>
<evidence type="ECO:0000313" key="2">
    <source>
        <dbReference type="EMBL" id="KAF7541760.1"/>
    </source>
</evidence>
<gene>
    <name evidence="2" type="ORF">G7Z17_g11873</name>
</gene>
<sequence length="309" mass="33024">MKGLDPLWRPGPAYVLAPHIEVTSEVAALEAGQHTWWVAIKVTGRLSPILSGEANPGDEERSESCMRPHAPEQRAFPTFRDATNVSGGVSSVQSRVDTVATASGVDRAKAAIKQMGNHGCAPRVMSKVNSQAWPQLDVVDDAHEIAMPVTSAHTAPAVPLRHASLQRDTGVREPSVAMRSINEMRQVTPRTATASSRSSSARTAHVLPGRGQSACVTGLRIPEPPPTDVGRQSHPPSHTEHQRASPSSGLWKKRSLGAETLRGLLPARADLSMAARDQETSTSGPVREGPAAPAKVRKDAGRWGWGAWF</sequence>
<feature type="compositionally biased region" description="Low complexity" evidence="1">
    <location>
        <begin position="190"/>
        <end position="204"/>
    </location>
</feature>
<dbReference type="OrthoDB" id="5213862at2759"/>
<organism evidence="2 3">
    <name type="scientific">Cylindrodendrum hubeiense</name>
    <dbReference type="NCBI Taxonomy" id="595255"/>
    <lineage>
        <taxon>Eukaryota</taxon>
        <taxon>Fungi</taxon>
        <taxon>Dikarya</taxon>
        <taxon>Ascomycota</taxon>
        <taxon>Pezizomycotina</taxon>
        <taxon>Sordariomycetes</taxon>
        <taxon>Hypocreomycetidae</taxon>
        <taxon>Hypocreales</taxon>
        <taxon>Nectriaceae</taxon>
        <taxon>Cylindrodendrum</taxon>
    </lineage>
</organism>
<evidence type="ECO:0000313" key="3">
    <source>
        <dbReference type="Proteomes" id="UP000722485"/>
    </source>
</evidence>
<accession>A0A9P5L9T9</accession>
<evidence type="ECO:0000256" key="1">
    <source>
        <dbReference type="SAM" id="MobiDB-lite"/>
    </source>
</evidence>
<proteinExistence type="predicted"/>
<comment type="caution">
    <text evidence="2">The sequence shown here is derived from an EMBL/GenBank/DDBJ whole genome shotgun (WGS) entry which is preliminary data.</text>
</comment>
<dbReference type="Proteomes" id="UP000722485">
    <property type="component" value="Unassembled WGS sequence"/>
</dbReference>
<protein>
    <submittedName>
        <fullName evidence="2">Uncharacterized protein</fullName>
    </submittedName>
</protein>
<feature type="region of interest" description="Disordered" evidence="1">
    <location>
        <begin position="186"/>
        <end position="253"/>
    </location>
</feature>
<reference evidence="2" key="1">
    <citation type="submission" date="2020-03" db="EMBL/GenBank/DDBJ databases">
        <title>Draft Genome Sequence of Cylindrodendrum hubeiense.</title>
        <authorList>
            <person name="Buettner E."/>
            <person name="Kellner H."/>
        </authorList>
    </citation>
    <scope>NUCLEOTIDE SEQUENCE</scope>
    <source>
        <strain evidence="2">IHI 201604</strain>
    </source>
</reference>
<feature type="region of interest" description="Disordered" evidence="1">
    <location>
        <begin position="274"/>
        <end position="299"/>
    </location>
</feature>
<name>A0A9P5L9T9_9HYPO</name>
<keyword evidence="3" id="KW-1185">Reference proteome</keyword>